<dbReference type="EMBL" id="JAMXIB010000002">
    <property type="protein sequence ID" value="MCO5723862.1"/>
    <property type="molecule type" value="Genomic_DNA"/>
</dbReference>
<keyword evidence="2" id="KW-1185">Reference proteome</keyword>
<name>A0ABT1AW75_9FLAO</name>
<accession>A0ABT1AW75</accession>
<reference evidence="1 2" key="1">
    <citation type="submission" date="2022-06" db="EMBL/GenBank/DDBJ databases">
        <authorList>
            <person name="Xuan X."/>
        </authorList>
    </citation>
    <scope>NUCLEOTIDE SEQUENCE [LARGE SCALE GENOMIC DNA]</scope>
    <source>
        <strain evidence="1 2">2V75</strain>
    </source>
</reference>
<dbReference type="Pfam" id="PF14054">
    <property type="entry name" value="DUF4249"/>
    <property type="match status" value="1"/>
</dbReference>
<dbReference type="InterPro" id="IPR025345">
    <property type="entry name" value="DUF4249"/>
</dbReference>
<proteinExistence type="predicted"/>
<comment type="caution">
    <text evidence="1">The sequence shown here is derived from an EMBL/GenBank/DDBJ whole genome shotgun (WGS) entry which is preliminary data.</text>
</comment>
<gene>
    <name evidence="1" type="ORF">NG653_03270</name>
</gene>
<dbReference type="RefSeq" id="WP_252740238.1">
    <property type="nucleotide sequence ID" value="NZ_JAMXIB010000002.1"/>
</dbReference>
<evidence type="ECO:0000313" key="1">
    <source>
        <dbReference type="EMBL" id="MCO5723862.1"/>
    </source>
</evidence>
<dbReference type="PROSITE" id="PS51257">
    <property type="entry name" value="PROKAR_LIPOPROTEIN"/>
    <property type="match status" value="1"/>
</dbReference>
<evidence type="ECO:0000313" key="2">
    <source>
        <dbReference type="Proteomes" id="UP001206312"/>
    </source>
</evidence>
<organism evidence="1 2">
    <name type="scientific">Robiginitalea marina</name>
    <dbReference type="NCBI Taxonomy" id="2954105"/>
    <lineage>
        <taxon>Bacteria</taxon>
        <taxon>Pseudomonadati</taxon>
        <taxon>Bacteroidota</taxon>
        <taxon>Flavobacteriia</taxon>
        <taxon>Flavobacteriales</taxon>
        <taxon>Flavobacteriaceae</taxon>
        <taxon>Robiginitalea</taxon>
    </lineage>
</organism>
<dbReference type="Proteomes" id="UP001206312">
    <property type="component" value="Unassembled WGS sequence"/>
</dbReference>
<protein>
    <submittedName>
        <fullName evidence="1">DUF4249 domain-containing protein</fullName>
    </submittedName>
</protein>
<sequence length="300" mass="33289">MKKWLVIFGLGSLGLLACEEVIEVETPVEDPRLVVDALLRVDTTQTYVPVEIKLSQTAGFFGEIEPVTDVDEIVIIVQELDNGVPSGSTFTRSLAQVDPGSGVYVPDPNFDQDQRLPVSVLVENEVMLTLVITWRGRRYAAQTQYVPSVPIDALGLGDGTLFGEDETELTVRFTDDPTRDNFYVFDFGFGNFLASEDTFYKGQSFEFSYFYDQAFAPGTTLEVAILGADRTFFNYMDLLVEQAEGPQGPFQTPVATVRGNVFDVTGIDNLNNFDNAGTPEVFPLGYFAVVQEFRDQITIE</sequence>